<dbReference type="InterPro" id="IPR050987">
    <property type="entry name" value="AtrR-like"/>
</dbReference>
<gene>
    <name evidence="3" type="ORF">BJX66DRAFT_83964</name>
</gene>
<comment type="caution">
    <text evidence="3">The sequence shown here is derived from an EMBL/GenBank/DDBJ whole genome shotgun (WGS) entry which is preliminary data.</text>
</comment>
<protein>
    <submittedName>
        <fullName evidence="3">Fungal-specific transcription factor domain-containing protein</fullName>
    </submittedName>
</protein>
<feature type="domain" description="Xylanolytic transcriptional activator regulatory" evidence="2">
    <location>
        <begin position="142"/>
        <end position="216"/>
    </location>
</feature>
<dbReference type="Proteomes" id="UP001610563">
    <property type="component" value="Unassembled WGS sequence"/>
</dbReference>
<keyword evidence="1" id="KW-0539">Nucleus</keyword>
<name>A0ABR4FN13_9EURO</name>
<sequence length="494" mass="55679">MDWTKHLTMKQNLSRERYPEPDLDTASRYVASYFGYSHDSVFGVVHRPDFETHLRLHFQGLQGDDDAHYALRNAVYAVGCRAAAQLDESPNFTETQQLSLKYFQNAFSVYTDLLYMPSGLTAVEALVVMTSYAELLGSPAVEYMLCSSAARLAQSKGLHRQPSRHWNLPRVEMIHRNCVFWTIYCYDKYISLRSGRPSILNDDDISCEIPTEIPDGSTIDLEVFRSTVSHARICSRMLKQLSSAEAYKNPPETILRHTESYQAKLQEWRSLLPPGLRLESTSNSKTPLGRRFNVVRLHAAYHGSIIALHANIYYPWISSFLISHGGAAFREQTAHSSEQVAASSRQILLSLKHLSPDIISLSPVVFYYPMLATINLFIHILKSPTAPTVQSDIALLDIASGHFGHIYHLTSSHVSFSFPREAIRIAERAVQLSRTEEGVMKMPDAIISTPHASVDELFDPRAEDFSQASIHSFWAGLPDDFFDDFVVAGDMITL</sequence>
<evidence type="ECO:0000259" key="2">
    <source>
        <dbReference type="SMART" id="SM00906"/>
    </source>
</evidence>
<dbReference type="InterPro" id="IPR007219">
    <property type="entry name" value="XnlR_reg_dom"/>
</dbReference>
<evidence type="ECO:0000256" key="1">
    <source>
        <dbReference type="ARBA" id="ARBA00023242"/>
    </source>
</evidence>
<evidence type="ECO:0000313" key="3">
    <source>
        <dbReference type="EMBL" id="KAL2784642.1"/>
    </source>
</evidence>
<dbReference type="CDD" id="cd12148">
    <property type="entry name" value="fungal_TF_MHR"/>
    <property type="match status" value="1"/>
</dbReference>
<organism evidence="3 4">
    <name type="scientific">Aspergillus keveii</name>
    <dbReference type="NCBI Taxonomy" id="714993"/>
    <lineage>
        <taxon>Eukaryota</taxon>
        <taxon>Fungi</taxon>
        <taxon>Dikarya</taxon>
        <taxon>Ascomycota</taxon>
        <taxon>Pezizomycotina</taxon>
        <taxon>Eurotiomycetes</taxon>
        <taxon>Eurotiomycetidae</taxon>
        <taxon>Eurotiales</taxon>
        <taxon>Aspergillaceae</taxon>
        <taxon>Aspergillus</taxon>
        <taxon>Aspergillus subgen. Nidulantes</taxon>
    </lineage>
</organism>
<evidence type="ECO:0000313" key="4">
    <source>
        <dbReference type="Proteomes" id="UP001610563"/>
    </source>
</evidence>
<proteinExistence type="predicted"/>
<accession>A0ABR4FN13</accession>
<dbReference type="PANTHER" id="PTHR46910:SF25">
    <property type="entry name" value="ABC-TRANSPORTER-REGULATING TRANSCRIPTION FACTOR"/>
    <property type="match status" value="1"/>
</dbReference>
<dbReference type="PANTHER" id="PTHR46910">
    <property type="entry name" value="TRANSCRIPTION FACTOR PDR1"/>
    <property type="match status" value="1"/>
</dbReference>
<dbReference type="EMBL" id="JBFTWV010000172">
    <property type="protein sequence ID" value="KAL2784642.1"/>
    <property type="molecule type" value="Genomic_DNA"/>
</dbReference>
<keyword evidence="4" id="KW-1185">Reference proteome</keyword>
<dbReference type="SMART" id="SM00906">
    <property type="entry name" value="Fungal_trans"/>
    <property type="match status" value="1"/>
</dbReference>
<dbReference type="Pfam" id="PF04082">
    <property type="entry name" value="Fungal_trans"/>
    <property type="match status" value="1"/>
</dbReference>
<reference evidence="3 4" key="1">
    <citation type="submission" date="2024-07" db="EMBL/GenBank/DDBJ databases">
        <title>Section-level genome sequencing and comparative genomics of Aspergillus sections Usti and Cavernicolus.</title>
        <authorList>
            <consortium name="Lawrence Berkeley National Laboratory"/>
            <person name="Nybo J.L."/>
            <person name="Vesth T.C."/>
            <person name="Theobald S."/>
            <person name="Frisvad J.C."/>
            <person name="Larsen T.O."/>
            <person name="Kjaerboelling I."/>
            <person name="Rothschild-Mancinelli K."/>
            <person name="Lyhne E.K."/>
            <person name="Kogle M.E."/>
            <person name="Barry K."/>
            <person name="Clum A."/>
            <person name="Na H."/>
            <person name="Ledsgaard L."/>
            <person name="Lin J."/>
            <person name="Lipzen A."/>
            <person name="Kuo A."/>
            <person name="Riley R."/>
            <person name="Mondo S."/>
            <person name="Labutti K."/>
            <person name="Haridas S."/>
            <person name="Pangalinan J."/>
            <person name="Salamov A.A."/>
            <person name="Simmons B.A."/>
            <person name="Magnuson J.K."/>
            <person name="Chen J."/>
            <person name="Drula E."/>
            <person name="Henrissat B."/>
            <person name="Wiebenga A."/>
            <person name="Lubbers R.J."/>
            <person name="Gomes A.C."/>
            <person name="Makela M.R."/>
            <person name="Stajich J."/>
            <person name="Grigoriev I.V."/>
            <person name="Mortensen U.H."/>
            <person name="De Vries R.P."/>
            <person name="Baker S.E."/>
            <person name="Andersen M.R."/>
        </authorList>
    </citation>
    <scope>NUCLEOTIDE SEQUENCE [LARGE SCALE GENOMIC DNA]</scope>
    <source>
        <strain evidence="3 4">CBS 209.92</strain>
    </source>
</reference>